<dbReference type="AlphaFoldDB" id="A0A4V6AQ11"/>
<feature type="region of interest" description="Disordered" evidence="1">
    <location>
        <begin position="53"/>
        <end position="114"/>
    </location>
</feature>
<gene>
    <name evidence="2" type="ORF">D9C73_012421</name>
</gene>
<feature type="compositionally biased region" description="Basic residues" evidence="1">
    <location>
        <begin position="81"/>
        <end position="90"/>
    </location>
</feature>
<accession>A0A4V6AQ11</accession>
<evidence type="ECO:0000313" key="3">
    <source>
        <dbReference type="Proteomes" id="UP000298787"/>
    </source>
</evidence>
<proteinExistence type="predicted"/>
<name>A0A4V6AQ11_COLLU</name>
<dbReference type="Proteomes" id="UP000298787">
    <property type="component" value="Chromosome 11"/>
</dbReference>
<organism evidence="2 3">
    <name type="scientific">Collichthys lucidus</name>
    <name type="common">Big head croaker</name>
    <name type="synonym">Sciaena lucida</name>
    <dbReference type="NCBI Taxonomy" id="240159"/>
    <lineage>
        <taxon>Eukaryota</taxon>
        <taxon>Metazoa</taxon>
        <taxon>Chordata</taxon>
        <taxon>Craniata</taxon>
        <taxon>Vertebrata</taxon>
        <taxon>Euteleostomi</taxon>
        <taxon>Actinopterygii</taxon>
        <taxon>Neopterygii</taxon>
        <taxon>Teleostei</taxon>
        <taxon>Neoteleostei</taxon>
        <taxon>Acanthomorphata</taxon>
        <taxon>Eupercaria</taxon>
        <taxon>Sciaenidae</taxon>
        <taxon>Collichthys</taxon>
    </lineage>
</organism>
<feature type="region of interest" description="Disordered" evidence="1">
    <location>
        <begin position="1"/>
        <end position="24"/>
    </location>
</feature>
<feature type="compositionally biased region" description="Basic and acidic residues" evidence="1">
    <location>
        <begin position="55"/>
        <end position="80"/>
    </location>
</feature>
<dbReference type="EMBL" id="CM014088">
    <property type="protein sequence ID" value="TKS78752.1"/>
    <property type="molecule type" value="Genomic_DNA"/>
</dbReference>
<protein>
    <submittedName>
        <fullName evidence="2">Uncharacterized protein</fullName>
    </submittedName>
</protein>
<evidence type="ECO:0000256" key="1">
    <source>
        <dbReference type="SAM" id="MobiDB-lite"/>
    </source>
</evidence>
<keyword evidence="3" id="KW-1185">Reference proteome</keyword>
<sequence length="114" mass="12761">MPVSMSPAAVEQSAGRPVRLPLPPCWAHCSGGGTERESGWLRVELVSQLVMRSFDVADKGEPNKGEGPLGRRGERTPDHNRHSKRRGKWKKKEEKREKDEKSVGGGRKQHPDRT</sequence>
<reference evidence="2 3" key="1">
    <citation type="submission" date="2019-01" db="EMBL/GenBank/DDBJ databases">
        <title>Genome Assembly of Collichthys lucidus.</title>
        <authorList>
            <person name="Cai M."/>
            <person name="Xiao S."/>
        </authorList>
    </citation>
    <scope>NUCLEOTIDE SEQUENCE [LARGE SCALE GENOMIC DNA]</scope>
    <source>
        <strain evidence="2">JT15FE1705JMU</strain>
        <tissue evidence="2">Muscle</tissue>
    </source>
</reference>
<feature type="compositionally biased region" description="Basic and acidic residues" evidence="1">
    <location>
        <begin position="91"/>
        <end position="102"/>
    </location>
</feature>
<evidence type="ECO:0000313" key="2">
    <source>
        <dbReference type="EMBL" id="TKS78752.1"/>
    </source>
</evidence>